<dbReference type="KEGG" id="obg:Verru16b_01529"/>
<dbReference type="InterPro" id="IPR014717">
    <property type="entry name" value="Transl_elong_EF1B/ribsomal_bS6"/>
</dbReference>
<dbReference type="Pfam" id="PF04350">
    <property type="entry name" value="PilO"/>
    <property type="match status" value="1"/>
</dbReference>
<evidence type="ECO:0000313" key="2">
    <source>
        <dbReference type="EMBL" id="AOS44467.1"/>
    </source>
</evidence>
<dbReference type="Proteomes" id="UP000095228">
    <property type="component" value="Chromosome"/>
</dbReference>
<dbReference type="STRING" id="1838286.Verru16b_01529"/>
<accession>A0A1D8AUA9</accession>
<protein>
    <recommendedName>
        <fullName evidence="4">Pilus assembly protein, PilO</fullName>
    </recommendedName>
</protein>
<evidence type="ECO:0000313" key="3">
    <source>
        <dbReference type="Proteomes" id="UP000095228"/>
    </source>
</evidence>
<reference evidence="2 3" key="1">
    <citation type="submission" date="2016-06" db="EMBL/GenBank/DDBJ databases">
        <title>Three novel species with peptidoglycan cell walls form the new genus Lacunisphaera gen. nov. in the family Opitutaceae of the verrucomicrobial subdivision 4.</title>
        <authorList>
            <person name="Rast P."/>
            <person name="Gloeckner I."/>
            <person name="Jogler M."/>
            <person name="Boedeker C."/>
            <person name="Jeske O."/>
            <person name="Wiegand S."/>
            <person name="Reinhardt R."/>
            <person name="Schumann P."/>
            <person name="Rohde M."/>
            <person name="Spring S."/>
            <person name="Gloeckner F.O."/>
            <person name="Jogler C."/>
        </authorList>
    </citation>
    <scope>NUCLEOTIDE SEQUENCE [LARGE SCALE GENOMIC DNA]</scope>
    <source>
        <strain evidence="2 3">IG16b</strain>
    </source>
</reference>
<dbReference type="EMBL" id="CP016094">
    <property type="protein sequence ID" value="AOS44467.1"/>
    <property type="molecule type" value="Genomic_DNA"/>
</dbReference>
<dbReference type="AlphaFoldDB" id="A0A1D8AUA9"/>
<name>A0A1D8AUA9_9BACT</name>
<dbReference type="RefSeq" id="WP_069961713.1">
    <property type="nucleotide sequence ID" value="NZ_CP016094.1"/>
</dbReference>
<dbReference type="OrthoDB" id="195210at2"/>
<feature type="transmembrane region" description="Helical" evidence="1">
    <location>
        <begin position="16"/>
        <end position="36"/>
    </location>
</feature>
<keyword evidence="1" id="KW-1133">Transmembrane helix</keyword>
<keyword evidence="1" id="KW-0472">Membrane</keyword>
<proteinExistence type="predicted"/>
<sequence>MMALLQRFLILARRNPVLVISVAVIILSGTASWFLWQRQESLTGVHAQVQRNGEAMLQSLTGHARVTAEITKLTEALDYIDAHLINEADLAENLGYFYEIEAVSRIKFTQVSQLSSQPQAAGKPYNAVPFSLRTSGSYRQLLRVIRELENGPRLLRIRSFNLEAGADPEKLTLDLNVELLARP</sequence>
<dbReference type="Gene3D" id="3.30.70.60">
    <property type="match status" value="1"/>
</dbReference>
<organism evidence="2 3">
    <name type="scientific">Lacunisphaera limnophila</name>
    <dbReference type="NCBI Taxonomy" id="1838286"/>
    <lineage>
        <taxon>Bacteria</taxon>
        <taxon>Pseudomonadati</taxon>
        <taxon>Verrucomicrobiota</taxon>
        <taxon>Opitutia</taxon>
        <taxon>Opitutales</taxon>
        <taxon>Opitutaceae</taxon>
        <taxon>Lacunisphaera</taxon>
    </lineage>
</organism>
<evidence type="ECO:0000256" key="1">
    <source>
        <dbReference type="SAM" id="Phobius"/>
    </source>
</evidence>
<dbReference type="GO" id="GO:0043107">
    <property type="term" value="P:type IV pilus-dependent motility"/>
    <property type="evidence" value="ECO:0007669"/>
    <property type="project" value="InterPro"/>
</dbReference>
<dbReference type="GO" id="GO:0043683">
    <property type="term" value="P:type IV pilus assembly"/>
    <property type="evidence" value="ECO:0007669"/>
    <property type="project" value="InterPro"/>
</dbReference>
<keyword evidence="1" id="KW-0812">Transmembrane</keyword>
<evidence type="ECO:0008006" key="4">
    <source>
        <dbReference type="Google" id="ProtNLM"/>
    </source>
</evidence>
<keyword evidence="3" id="KW-1185">Reference proteome</keyword>
<dbReference type="InterPro" id="IPR007445">
    <property type="entry name" value="PilO"/>
</dbReference>
<gene>
    <name evidence="2" type="ORF">Verru16b_01529</name>
</gene>